<name>A0A2M4B0Y3_9DIPT</name>
<proteinExistence type="predicted"/>
<evidence type="ECO:0000313" key="1">
    <source>
        <dbReference type="EMBL" id="MBW46704.1"/>
    </source>
</evidence>
<protein>
    <submittedName>
        <fullName evidence="1">Putative secreted protein</fullName>
    </submittedName>
</protein>
<dbReference type="AlphaFoldDB" id="A0A2M4B0Y3"/>
<organism evidence="1">
    <name type="scientific">Anopheles triannulatus</name>
    <dbReference type="NCBI Taxonomy" id="58253"/>
    <lineage>
        <taxon>Eukaryota</taxon>
        <taxon>Metazoa</taxon>
        <taxon>Ecdysozoa</taxon>
        <taxon>Arthropoda</taxon>
        <taxon>Hexapoda</taxon>
        <taxon>Insecta</taxon>
        <taxon>Pterygota</taxon>
        <taxon>Neoptera</taxon>
        <taxon>Endopterygota</taxon>
        <taxon>Diptera</taxon>
        <taxon>Nematocera</taxon>
        <taxon>Culicoidea</taxon>
        <taxon>Culicidae</taxon>
        <taxon>Anophelinae</taxon>
        <taxon>Anopheles</taxon>
    </lineage>
</organism>
<reference evidence="1" key="1">
    <citation type="submission" date="2018-01" db="EMBL/GenBank/DDBJ databases">
        <title>An insight into the sialome of Amazonian anophelines.</title>
        <authorList>
            <person name="Ribeiro J.M."/>
            <person name="Scarpassa V."/>
            <person name="Calvo E."/>
        </authorList>
    </citation>
    <scope>NUCLEOTIDE SEQUENCE</scope>
    <source>
        <tissue evidence="1">Salivary glands</tissue>
    </source>
</reference>
<sequence length="118" mass="12407">MRMLLNRRLLPFMLSGVVRGDDCRVISRSSSSPLGSIVIDTVSSIVNRPLLELALPLPLLLLLTAALPAPPTPTASKLSRGRLRAILAGVTGACCDGSFISCCSDAVTDDDDDDDAIV</sequence>
<dbReference type="EMBL" id="GGFK01013383">
    <property type="protein sequence ID" value="MBW46704.1"/>
    <property type="molecule type" value="Transcribed_RNA"/>
</dbReference>
<accession>A0A2M4B0Y3</accession>